<dbReference type="PANTHER" id="PTHR42848:SF1">
    <property type="entry name" value="HOLLIDAY JUNCTION BRANCH MIGRATION COMPLEX SUBUNIT RUVB"/>
    <property type="match status" value="1"/>
</dbReference>
<dbReference type="GO" id="GO:0006281">
    <property type="term" value="P:DNA repair"/>
    <property type="evidence" value="ECO:0007669"/>
    <property type="project" value="UniProtKB-UniRule"/>
</dbReference>
<dbReference type="SUPFAM" id="SSF52540">
    <property type="entry name" value="P-loop containing nucleoside triphosphate hydrolases"/>
    <property type="match status" value="1"/>
</dbReference>
<feature type="region of interest" description="Head domain (RuvB-H)" evidence="9">
    <location>
        <begin position="264"/>
        <end position="344"/>
    </location>
</feature>
<dbReference type="Gene3D" id="1.10.8.60">
    <property type="match status" value="1"/>
</dbReference>
<evidence type="ECO:0000256" key="1">
    <source>
        <dbReference type="ARBA" id="ARBA00022490"/>
    </source>
</evidence>
<reference evidence="13" key="1">
    <citation type="submission" date="2017-09" db="EMBL/GenBank/DDBJ databases">
        <title>Depth-based differentiation of microbial function through sediment-hosted aquifers and enrichment of novel symbionts in the deep terrestrial subsurface.</title>
        <authorList>
            <person name="Probst A.J."/>
            <person name="Ladd B."/>
            <person name="Jarett J.K."/>
            <person name="Geller-Mcgrath D.E."/>
            <person name="Sieber C.M.K."/>
            <person name="Emerson J.B."/>
            <person name="Anantharaman K."/>
            <person name="Thomas B.C."/>
            <person name="Malmstrom R."/>
            <person name="Stieglmeier M."/>
            <person name="Klingl A."/>
            <person name="Woyke T."/>
            <person name="Ryan C.M."/>
            <person name="Banfield J.F."/>
        </authorList>
    </citation>
    <scope>NUCLEOTIDE SEQUENCE [LARGE SCALE GENOMIC DNA]</scope>
</reference>
<dbReference type="GO" id="GO:0005524">
    <property type="term" value="F:ATP binding"/>
    <property type="evidence" value="ECO:0007669"/>
    <property type="project" value="UniProtKB-UniRule"/>
</dbReference>
<feature type="region of interest" description="Small ATPAse domain (RuvB-S)" evidence="9">
    <location>
        <begin position="191"/>
        <end position="261"/>
    </location>
</feature>
<feature type="region of interest" description="Disordered" evidence="10">
    <location>
        <begin position="1"/>
        <end position="22"/>
    </location>
</feature>
<evidence type="ECO:0000259" key="11">
    <source>
        <dbReference type="SMART" id="SM00382"/>
    </source>
</evidence>
<comment type="function">
    <text evidence="9">The RuvA-RuvB-RuvC complex processes Holliday junction (HJ) DNA during genetic recombination and DNA repair, while the RuvA-RuvB complex plays an important role in the rescue of blocked DNA replication forks via replication fork reversal (RFR). RuvA specifically binds to HJ cruciform DNA, conferring on it an open structure. The RuvB hexamer acts as an ATP-dependent pump, pulling dsDNA into and through the RuvAB complex. RuvB forms 2 homohexamers on either side of HJ DNA bound by 1 or 2 RuvA tetramers; 4 subunits per hexamer contact DNA at a time. Coordinated motions by a converter formed by DNA-disengaged RuvB subunits stimulates ATP hydrolysis and nucleotide exchange. Immobilization of the converter enables RuvB to convert the ATP-contained energy into a lever motion, pulling 2 nucleotides of DNA out of the RuvA tetramer per ATP hydrolyzed, thus driving DNA branch migration. The RuvB motors rotate together with the DNA substrate, which together with the progressing nucleotide cycle form the mechanistic basis for DNA recombination by continuous HJ branch migration. Branch migration allows RuvC to scan DNA until it finds its consensus sequence, where it cleaves and resolves cruciform DNA.</text>
</comment>
<dbReference type="GO" id="GO:0009378">
    <property type="term" value="F:four-way junction helicase activity"/>
    <property type="evidence" value="ECO:0007669"/>
    <property type="project" value="InterPro"/>
</dbReference>
<dbReference type="InterPro" id="IPR008824">
    <property type="entry name" value="RuvB-like_N"/>
</dbReference>
<comment type="subcellular location">
    <subcellularLocation>
        <location evidence="9">Cytoplasm</location>
    </subcellularLocation>
</comment>
<dbReference type="InterPro" id="IPR004605">
    <property type="entry name" value="DNA_helicase_Holl-junc_RuvB"/>
</dbReference>
<feature type="binding site" evidence="9">
    <location>
        <position position="28"/>
    </location>
    <ligand>
        <name>ATP</name>
        <dbReference type="ChEBI" id="CHEBI:30616"/>
    </ligand>
</feature>
<keyword evidence="5 9" id="KW-0067">ATP-binding</keyword>
<dbReference type="Proteomes" id="UP000228906">
    <property type="component" value="Unassembled WGS sequence"/>
</dbReference>
<feature type="binding site" evidence="9">
    <location>
        <position position="76"/>
    </location>
    <ligand>
        <name>ATP</name>
        <dbReference type="ChEBI" id="CHEBI:30616"/>
    </ligand>
</feature>
<feature type="binding site" evidence="9">
    <location>
        <position position="29"/>
    </location>
    <ligand>
        <name>ATP</name>
        <dbReference type="ChEBI" id="CHEBI:30616"/>
    </ligand>
</feature>
<dbReference type="EMBL" id="PFAV01000040">
    <property type="protein sequence ID" value="PIR91356.1"/>
    <property type="molecule type" value="Genomic_DNA"/>
</dbReference>
<dbReference type="GO" id="GO:0006310">
    <property type="term" value="P:DNA recombination"/>
    <property type="evidence" value="ECO:0007669"/>
    <property type="project" value="UniProtKB-UniRule"/>
</dbReference>
<evidence type="ECO:0000256" key="9">
    <source>
        <dbReference type="HAMAP-Rule" id="MF_00016"/>
    </source>
</evidence>
<dbReference type="AlphaFoldDB" id="A0A2H0UWX7"/>
<comment type="caution">
    <text evidence="12">The sequence shown here is derived from an EMBL/GenBank/DDBJ whole genome shotgun (WGS) entry which is preliminary data.</text>
</comment>
<evidence type="ECO:0000256" key="7">
    <source>
        <dbReference type="ARBA" id="ARBA00023172"/>
    </source>
</evidence>
<dbReference type="InterPro" id="IPR003593">
    <property type="entry name" value="AAA+_ATPase"/>
</dbReference>
<name>A0A2H0UWX7_9BACT</name>
<keyword evidence="8 9" id="KW-0234">DNA repair</keyword>
<gene>
    <name evidence="9" type="primary">ruvB</name>
    <name evidence="12" type="ORF">COU03_02310</name>
</gene>
<keyword evidence="4 9" id="KW-0378">Hydrolase</keyword>
<dbReference type="GO" id="GO:0005737">
    <property type="term" value="C:cytoplasm"/>
    <property type="evidence" value="ECO:0007669"/>
    <property type="project" value="UniProtKB-SubCell"/>
</dbReference>
<evidence type="ECO:0000313" key="13">
    <source>
        <dbReference type="Proteomes" id="UP000228906"/>
    </source>
</evidence>
<keyword evidence="7 9" id="KW-0233">DNA recombination</keyword>
<feature type="binding site" evidence="9">
    <location>
        <position position="324"/>
    </location>
    <ligand>
        <name>DNA</name>
        <dbReference type="ChEBI" id="CHEBI:16991"/>
    </ligand>
</feature>
<dbReference type="NCBIfam" id="NF000868">
    <property type="entry name" value="PRK00080.1"/>
    <property type="match status" value="1"/>
</dbReference>
<proteinExistence type="inferred from homology"/>
<dbReference type="Pfam" id="PF05496">
    <property type="entry name" value="RuvB_N"/>
    <property type="match status" value="1"/>
</dbReference>
<comment type="catalytic activity">
    <reaction evidence="9">
        <text>ATP + H2O = ADP + phosphate + H(+)</text>
        <dbReference type="Rhea" id="RHEA:13065"/>
        <dbReference type="ChEBI" id="CHEBI:15377"/>
        <dbReference type="ChEBI" id="CHEBI:15378"/>
        <dbReference type="ChEBI" id="CHEBI:30616"/>
        <dbReference type="ChEBI" id="CHEBI:43474"/>
        <dbReference type="ChEBI" id="CHEBI:456216"/>
    </reaction>
</comment>
<feature type="binding site" evidence="9">
    <location>
        <position position="75"/>
    </location>
    <ligand>
        <name>Mg(2+)</name>
        <dbReference type="ChEBI" id="CHEBI:18420"/>
    </ligand>
</feature>
<dbReference type="HAMAP" id="MF_00016">
    <property type="entry name" value="DNA_HJ_migration_RuvB"/>
    <property type="match status" value="1"/>
</dbReference>
<dbReference type="GO" id="GO:0016887">
    <property type="term" value="F:ATP hydrolysis activity"/>
    <property type="evidence" value="ECO:0007669"/>
    <property type="project" value="RHEA"/>
</dbReference>
<evidence type="ECO:0000256" key="10">
    <source>
        <dbReference type="SAM" id="MobiDB-lite"/>
    </source>
</evidence>
<keyword evidence="2 9" id="KW-0547">Nucleotide-binding</keyword>
<dbReference type="GO" id="GO:0000400">
    <property type="term" value="F:four-way junction DNA binding"/>
    <property type="evidence" value="ECO:0007669"/>
    <property type="project" value="UniProtKB-UniRule"/>
</dbReference>
<sequence>MNNKTLTGSSPKPQNTPLDDPLALDLTLRPKTWDDYVGQDKVKQNVRIIIKAASQRKDPSVEHILFYGGPGLGKTTLSHLVAQEIGANIKITSGPAIERAGDLAAILTNLEEGDILFCDEIHRLSRTVEEYLYPALEDFKLNLILGKGPMARTMELNVPRFTLIGATTRLAAVSSPLRSRFGAIFGLNFYEIDDIKKILARSARLLNVVINDEALTILAKSSRLTPRFANHLLKRVRDFAQVQNQSSVTAEIARFALDSLEIDEQGLNDSDRRILQTIINKFNGGPVGLQALAAATAEEEETILEVHEPHLLRLGFISRTPKGRVATRLAFEHLGYHRPKGLGL</sequence>
<keyword evidence="1 9" id="KW-0963">Cytoplasm</keyword>
<feature type="binding site" evidence="9">
    <location>
        <position position="180"/>
    </location>
    <ligand>
        <name>ATP</name>
        <dbReference type="ChEBI" id="CHEBI:30616"/>
    </ligand>
</feature>
<dbReference type="InterPro" id="IPR041445">
    <property type="entry name" value="AAA_lid_4"/>
</dbReference>
<dbReference type="EC" id="3.6.4.-" evidence="9"/>
<dbReference type="Pfam" id="PF05491">
    <property type="entry name" value="WHD_RuvB"/>
    <property type="match status" value="1"/>
</dbReference>
<keyword evidence="12" id="KW-0347">Helicase</keyword>
<evidence type="ECO:0000256" key="6">
    <source>
        <dbReference type="ARBA" id="ARBA00023125"/>
    </source>
</evidence>
<comment type="domain">
    <text evidence="9">Has 3 domains, the large (RuvB-L) and small ATPase (RuvB-S) domains and the C-terminal head (RuvB-H) domain. The head domain binds DNA, while the ATPase domains jointly bind ATP, ADP or are empty depending on the state of the subunit in the translocation cycle. During a single DNA translocation step the structure of each domain remains the same, but their relative positions change.</text>
</comment>
<dbReference type="Gene3D" id="1.10.10.10">
    <property type="entry name" value="Winged helix-like DNA-binding domain superfamily/Winged helix DNA-binding domain"/>
    <property type="match status" value="1"/>
</dbReference>
<dbReference type="GO" id="GO:0048476">
    <property type="term" value="C:Holliday junction resolvase complex"/>
    <property type="evidence" value="ECO:0007669"/>
    <property type="project" value="UniProtKB-UniRule"/>
</dbReference>
<dbReference type="SMART" id="SM00382">
    <property type="entry name" value="AAA"/>
    <property type="match status" value="1"/>
</dbReference>
<dbReference type="InterPro" id="IPR036390">
    <property type="entry name" value="WH_DNA-bd_sf"/>
</dbReference>
<feature type="binding site" evidence="9">
    <location>
        <position position="190"/>
    </location>
    <ligand>
        <name>ATP</name>
        <dbReference type="ChEBI" id="CHEBI:30616"/>
    </ligand>
</feature>
<accession>A0A2H0UWX7</accession>
<feature type="binding site" evidence="9">
    <location>
        <begin position="137"/>
        <end position="139"/>
    </location>
    <ligand>
        <name>ATP</name>
        <dbReference type="ChEBI" id="CHEBI:30616"/>
    </ligand>
</feature>
<comment type="caution">
    <text evidence="9">Lacks conserved residue(s) required for the propagation of feature annotation.</text>
</comment>
<feature type="domain" description="AAA+ ATPase" evidence="11">
    <location>
        <begin position="60"/>
        <end position="191"/>
    </location>
</feature>
<dbReference type="InterPro" id="IPR036388">
    <property type="entry name" value="WH-like_DNA-bd_sf"/>
</dbReference>
<dbReference type="SUPFAM" id="SSF46785">
    <property type="entry name" value="Winged helix' DNA-binding domain"/>
    <property type="match status" value="1"/>
</dbReference>
<keyword evidence="6 9" id="KW-0238">DNA-binding</keyword>
<dbReference type="PANTHER" id="PTHR42848">
    <property type="match status" value="1"/>
</dbReference>
<feature type="binding site" evidence="9">
    <location>
        <position position="74"/>
    </location>
    <ligand>
        <name>ATP</name>
        <dbReference type="ChEBI" id="CHEBI:30616"/>
    </ligand>
</feature>
<dbReference type="Gene3D" id="3.40.50.300">
    <property type="entry name" value="P-loop containing nucleotide triphosphate hydrolases"/>
    <property type="match status" value="1"/>
</dbReference>
<organism evidence="12 13">
    <name type="scientific">bacterium (Candidatus Gribaldobacteria) CG10_big_fil_rev_8_21_14_0_10_41_12</name>
    <dbReference type="NCBI Taxonomy" id="2014277"/>
    <lineage>
        <taxon>Bacteria</taxon>
        <taxon>Candidatus Gribaldobacteria</taxon>
    </lineage>
</organism>
<feature type="compositionally biased region" description="Polar residues" evidence="10">
    <location>
        <begin position="1"/>
        <end position="15"/>
    </location>
</feature>
<evidence type="ECO:0000313" key="12">
    <source>
        <dbReference type="EMBL" id="PIR91356.1"/>
    </source>
</evidence>
<dbReference type="InterPro" id="IPR027417">
    <property type="entry name" value="P-loop_NTPase"/>
</dbReference>
<dbReference type="Pfam" id="PF17864">
    <property type="entry name" value="AAA_lid_4"/>
    <property type="match status" value="1"/>
</dbReference>
<dbReference type="NCBIfam" id="TIGR00635">
    <property type="entry name" value="ruvB"/>
    <property type="match status" value="1"/>
</dbReference>
<evidence type="ECO:0000256" key="5">
    <source>
        <dbReference type="ARBA" id="ARBA00022840"/>
    </source>
</evidence>
<feature type="binding site" evidence="9">
    <location>
        <position position="75"/>
    </location>
    <ligand>
        <name>ATP</name>
        <dbReference type="ChEBI" id="CHEBI:30616"/>
    </ligand>
</feature>
<dbReference type="InterPro" id="IPR008823">
    <property type="entry name" value="RuvB_wg_C"/>
</dbReference>
<comment type="similarity">
    <text evidence="9">Belongs to the RuvB family.</text>
</comment>
<evidence type="ECO:0000256" key="3">
    <source>
        <dbReference type="ARBA" id="ARBA00022763"/>
    </source>
</evidence>
<keyword evidence="3 9" id="KW-0227">DNA damage</keyword>
<evidence type="ECO:0000256" key="8">
    <source>
        <dbReference type="ARBA" id="ARBA00023204"/>
    </source>
</evidence>
<evidence type="ECO:0000256" key="2">
    <source>
        <dbReference type="ARBA" id="ARBA00022741"/>
    </source>
</evidence>
<protein>
    <recommendedName>
        <fullName evidence="9">Holliday junction branch migration complex subunit RuvB</fullName>
        <ecNumber evidence="9">3.6.4.-</ecNumber>
    </recommendedName>
</protein>
<evidence type="ECO:0000256" key="4">
    <source>
        <dbReference type="ARBA" id="ARBA00022801"/>
    </source>
</evidence>
<feature type="binding site" evidence="9">
    <location>
        <position position="71"/>
    </location>
    <ligand>
        <name>ATP</name>
        <dbReference type="ChEBI" id="CHEBI:30616"/>
    </ligand>
</feature>
<comment type="subunit">
    <text evidence="9">Homohexamer. Forms an RuvA(8)-RuvB(12)-Holliday junction (HJ) complex. HJ DNA is sandwiched between 2 RuvA tetramers; dsDNA enters through RuvA and exits via RuvB. An RuvB hexamer assembles on each DNA strand where it exits the tetramer. Each RuvB hexamer is contacted by two RuvA subunits (via domain III) on 2 adjacent RuvB subunits; this complex drives branch migration. In the full resolvosome a probable DNA-RuvA(4)-RuvB(12)-RuvC(2) complex forms which resolves the HJ.</text>
</comment>
<dbReference type="CDD" id="cd00009">
    <property type="entry name" value="AAA"/>
    <property type="match status" value="1"/>
</dbReference>
<feature type="binding site" evidence="9">
    <location>
        <position position="227"/>
    </location>
    <ligand>
        <name>ATP</name>
        <dbReference type="ChEBI" id="CHEBI:30616"/>
    </ligand>
</feature>
<feature type="binding site" evidence="9">
    <location>
        <position position="319"/>
    </location>
    <ligand>
        <name>DNA</name>
        <dbReference type="ChEBI" id="CHEBI:16991"/>
    </ligand>
</feature>